<gene>
    <name evidence="2" type="ORF">GCM10009862_10170</name>
</gene>
<keyword evidence="1" id="KW-0472">Membrane</keyword>
<dbReference type="EMBL" id="BAAARI010000007">
    <property type="protein sequence ID" value="GAA2573256.1"/>
    <property type="molecule type" value="Genomic_DNA"/>
</dbReference>
<evidence type="ECO:0000313" key="3">
    <source>
        <dbReference type="Proteomes" id="UP001500274"/>
    </source>
</evidence>
<evidence type="ECO:0000313" key="2">
    <source>
        <dbReference type="EMBL" id="GAA2573256.1"/>
    </source>
</evidence>
<name>A0ABN3P7T8_9MICO</name>
<dbReference type="RefSeq" id="WP_344227452.1">
    <property type="nucleotide sequence ID" value="NZ_BAAARI010000007.1"/>
</dbReference>
<keyword evidence="1" id="KW-0812">Transmembrane</keyword>
<feature type="transmembrane region" description="Helical" evidence="1">
    <location>
        <begin position="6"/>
        <end position="26"/>
    </location>
</feature>
<sequence>MLWTVVGIIVAAVAVVAAVSAILFAVGQGPSARETAERYLAHVAAGEASAAMAMEAPRPEEVANLADPLLLTDEVLGAAVERISDIEIVDREMPGGSYASFDVSYTLDGERYGTTLALDHEDGTWPGPGRWLVTVPVVDVLPLTAWAPRYRVSGVELPTVTGENILGLALYPAVYPIEAVESTFYKTDRDTLVASTKIGSDDPVELEPNEHLEQEVDRKIEALLDACAAGTSWRAEGCPFSAGIAARNVPVAWSIEKYPDAQIEFDIDYVIAEGGEATASYTPEGASEPVIERVAFDVRAPYTIDGDVLSIRYE</sequence>
<reference evidence="2 3" key="1">
    <citation type="journal article" date="2019" name="Int. J. Syst. Evol. Microbiol.">
        <title>The Global Catalogue of Microorganisms (GCM) 10K type strain sequencing project: providing services to taxonomists for standard genome sequencing and annotation.</title>
        <authorList>
            <consortium name="The Broad Institute Genomics Platform"/>
            <consortium name="The Broad Institute Genome Sequencing Center for Infectious Disease"/>
            <person name="Wu L."/>
            <person name="Ma J."/>
        </authorList>
    </citation>
    <scope>NUCLEOTIDE SEQUENCE [LARGE SCALE GENOMIC DNA]</scope>
    <source>
        <strain evidence="2 3">JCM 16365</strain>
    </source>
</reference>
<dbReference type="Proteomes" id="UP001500274">
    <property type="component" value="Unassembled WGS sequence"/>
</dbReference>
<evidence type="ECO:0000256" key="1">
    <source>
        <dbReference type="SAM" id="Phobius"/>
    </source>
</evidence>
<organism evidence="2 3">
    <name type="scientific">Microbacterium binotii</name>
    <dbReference type="NCBI Taxonomy" id="462710"/>
    <lineage>
        <taxon>Bacteria</taxon>
        <taxon>Bacillati</taxon>
        <taxon>Actinomycetota</taxon>
        <taxon>Actinomycetes</taxon>
        <taxon>Micrococcales</taxon>
        <taxon>Microbacteriaceae</taxon>
        <taxon>Microbacterium</taxon>
    </lineage>
</organism>
<comment type="caution">
    <text evidence="2">The sequence shown here is derived from an EMBL/GenBank/DDBJ whole genome shotgun (WGS) entry which is preliminary data.</text>
</comment>
<keyword evidence="1" id="KW-1133">Transmembrane helix</keyword>
<keyword evidence="3" id="KW-1185">Reference proteome</keyword>
<accession>A0ABN3P7T8</accession>
<proteinExistence type="predicted"/>
<protein>
    <submittedName>
        <fullName evidence="2">Uncharacterized protein</fullName>
    </submittedName>
</protein>